<gene>
    <name evidence="9" type="ORF">SAMN05192580_2930</name>
</gene>
<dbReference type="SUPFAM" id="SSF54534">
    <property type="entry name" value="FKBP-like"/>
    <property type="match status" value="1"/>
</dbReference>
<organism evidence="9 10">
    <name type="scientific">Sphingomonas jatrophae</name>
    <dbReference type="NCBI Taxonomy" id="1166337"/>
    <lineage>
        <taxon>Bacteria</taxon>
        <taxon>Pseudomonadati</taxon>
        <taxon>Pseudomonadota</taxon>
        <taxon>Alphaproteobacteria</taxon>
        <taxon>Sphingomonadales</taxon>
        <taxon>Sphingomonadaceae</taxon>
        <taxon>Sphingomonas</taxon>
    </lineage>
</organism>
<feature type="domain" description="PPIase FKBP-type" evidence="8">
    <location>
        <begin position="85"/>
        <end position="172"/>
    </location>
</feature>
<keyword evidence="7" id="KW-1133">Transmembrane helix</keyword>
<dbReference type="OrthoDB" id="9812109at2"/>
<evidence type="ECO:0000256" key="7">
    <source>
        <dbReference type="SAM" id="Phobius"/>
    </source>
</evidence>
<dbReference type="PROSITE" id="PS50059">
    <property type="entry name" value="FKBP_PPIASE"/>
    <property type="match status" value="1"/>
</dbReference>
<dbReference type="InterPro" id="IPR000774">
    <property type="entry name" value="PPIase_FKBP_N"/>
</dbReference>
<proteinExistence type="inferred from homology"/>
<dbReference type="RefSeq" id="WP_093315718.1">
    <property type="nucleotide sequence ID" value="NZ_FOZG01000002.1"/>
</dbReference>
<sequence length="204" mass="20757">MSDVTAVPLRPIKRSALTALWIGIGLLVVIGVAAAWAGTERQVRMATPPAAFLAKNATRDGVHTTPSGLQYKILKPGTGPRPTANDVVVVDYVGKLASGETFDASALHGGPATLPVGGVIPGWVEGLQLMNEGSEYRFWIPPELGYGPAGAGDGVIPPNALLTFDVTLRGIKPGGIEAMMRGMGGLGGMGGAAPEGVPPGGEGR</sequence>
<keyword evidence="3 5" id="KW-0697">Rotamase</keyword>
<dbReference type="EC" id="5.2.1.8" evidence="6"/>
<dbReference type="InterPro" id="IPR046357">
    <property type="entry name" value="PPIase_dom_sf"/>
</dbReference>
<accession>A0A1I6LLQ4</accession>
<dbReference type="EMBL" id="FOZG01000002">
    <property type="protein sequence ID" value="SFS04396.1"/>
    <property type="molecule type" value="Genomic_DNA"/>
</dbReference>
<evidence type="ECO:0000256" key="3">
    <source>
        <dbReference type="ARBA" id="ARBA00023110"/>
    </source>
</evidence>
<dbReference type="STRING" id="1166337.SAMN05192580_2930"/>
<dbReference type="PANTHER" id="PTHR43811">
    <property type="entry name" value="FKBP-TYPE PEPTIDYL-PROLYL CIS-TRANS ISOMERASE FKPA"/>
    <property type="match status" value="1"/>
</dbReference>
<dbReference type="GO" id="GO:0006457">
    <property type="term" value="P:protein folding"/>
    <property type="evidence" value="ECO:0007669"/>
    <property type="project" value="InterPro"/>
</dbReference>
<keyword evidence="7" id="KW-0812">Transmembrane</keyword>
<dbReference type="PANTHER" id="PTHR43811:SF19">
    <property type="entry name" value="39 KDA FK506-BINDING NUCLEAR PROTEIN"/>
    <property type="match status" value="1"/>
</dbReference>
<comment type="catalytic activity">
    <reaction evidence="1 5 6">
        <text>[protein]-peptidylproline (omega=180) = [protein]-peptidylproline (omega=0)</text>
        <dbReference type="Rhea" id="RHEA:16237"/>
        <dbReference type="Rhea" id="RHEA-COMP:10747"/>
        <dbReference type="Rhea" id="RHEA-COMP:10748"/>
        <dbReference type="ChEBI" id="CHEBI:83833"/>
        <dbReference type="ChEBI" id="CHEBI:83834"/>
        <dbReference type="EC" id="5.2.1.8"/>
    </reaction>
</comment>
<feature type="transmembrane region" description="Helical" evidence="7">
    <location>
        <begin position="20"/>
        <end position="38"/>
    </location>
</feature>
<evidence type="ECO:0000256" key="4">
    <source>
        <dbReference type="ARBA" id="ARBA00023235"/>
    </source>
</evidence>
<evidence type="ECO:0000313" key="9">
    <source>
        <dbReference type="EMBL" id="SFS04396.1"/>
    </source>
</evidence>
<protein>
    <recommendedName>
        <fullName evidence="6">Peptidyl-prolyl cis-trans isomerase</fullName>
        <ecNumber evidence="6">5.2.1.8</ecNumber>
    </recommendedName>
</protein>
<evidence type="ECO:0000259" key="8">
    <source>
        <dbReference type="PROSITE" id="PS50059"/>
    </source>
</evidence>
<keyword evidence="4 5" id="KW-0413">Isomerase</keyword>
<dbReference type="InterPro" id="IPR001179">
    <property type="entry name" value="PPIase_FKBP_dom"/>
</dbReference>
<dbReference type="GO" id="GO:0003755">
    <property type="term" value="F:peptidyl-prolyl cis-trans isomerase activity"/>
    <property type="evidence" value="ECO:0007669"/>
    <property type="project" value="UniProtKB-UniRule"/>
</dbReference>
<keyword evidence="10" id="KW-1185">Reference proteome</keyword>
<dbReference type="AlphaFoldDB" id="A0A1I6LLQ4"/>
<evidence type="ECO:0000256" key="5">
    <source>
        <dbReference type="PROSITE-ProRule" id="PRU00277"/>
    </source>
</evidence>
<keyword evidence="7" id="KW-0472">Membrane</keyword>
<dbReference type="Gene3D" id="3.10.50.40">
    <property type="match status" value="1"/>
</dbReference>
<comment type="similarity">
    <text evidence="2 6">Belongs to the FKBP-type PPIase family.</text>
</comment>
<evidence type="ECO:0000256" key="2">
    <source>
        <dbReference type="ARBA" id="ARBA00006577"/>
    </source>
</evidence>
<reference evidence="9 10" key="1">
    <citation type="submission" date="2016-10" db="EMBL/GenBank/DDBJ databases">
        <authorList>
            <person name="de Groot N.N."/>
        </authorList>
    </citation>
    <scope>NUCLEOTIDE SEQUENCE [LARGE SCALE GENOMIC DNA]</scope>
    <source>
        <strain evidence="9 10">S5-249</strain>
    </source>
</reference>
<dbReference type="Proteomes" id="UP000198824">
    <property type="component" value="Unassembled WGS sequence"/>
</dbReference>
<evidence type="ECO:0000313" key="10">
    <source>
        <dbReference type="Proteomes" id="UP000198824"/>
    </source>
</evidence>
<dbReference type="Pfam" id="PF00254">
    <property type="entry name" value="FKBP_C"/>
    <property type="match status" value="1"/>
</dbReference>
<dbReference type="Pfam" id="PF01346">
    <property type="entry name" value="FKBP_N"/>
    <property type="match status" value="1"/>
</dbReference>
<evidence type="ECO:0000256" key="6">
    <source>
        <dbReference type="RuleBase" id="RU003915"/>
    </source>
</evidence>
<name>A0A1I6LLQ4_9SPHN</name>
<evidence type="ECO:0000256" key="1">
    <source>
        <dbReference type="ARBA" id="ARBA00000971"/>
    </source>
</evidence>